<gene>
    <name evidence="2" type="ORF">RND71_018697</name>
</gene>
<organism evidence="2 3">
    <name type="scientific">Anisodus tanguticus</name>
    <dbReference type="NCBI Taxonomy" id="243964"/>
    <lineage>
        <taxon>Eukaryota</taxon>
        <taxon>Viridiplantae</taxon>
        <taxon>Streptophyta</taxon>
        <taxon>Embryophyta</taxon>
        <taxon>Tracheophyta</taxon>
        <taxon>Spermatophyta</taxon>
        <taxon>Magnoliopsida</taxon>
        <taxon>eudicotyledons</taxon>
        <taxon>Gunneridae</taxon>
        <taxon>Pentapetalae</taxon>
        <taxon>asterids</taxon>
        <taxon>lamiids</taxon>
        <taxon>Solanales</taxon>
        <taxon>Solanaceae</taxon>
        <taxon>Solanoideae</taxon>
        <taxon>Hyoscyameae</taxon>
        <taxon>Anisodus</taxon>
    </lineage>
</organism>
<accession>A0AAE1S6N2</accession>
<protein>
    <submittedName>
        <fullName evidence="2">Uncharacterized protein</fullName>
    </submittedName>
</protein>
<proteinExistence type="predicted"/>
<evidence type="ECO:0000313" key="3">
    <source>
        <dbReference type="Proteomes" id="UP001291623"/>
    </source>
</evidence>
<dbReference type="EMBL" id="JAVYJV010000009">
    <property type="protein sequence ID" value="KAK4363456.1"/>
    <property type="molecule type" value="Genomic_DNA"/>
</dbReference>
<keyword evidence="3" id="KW-1185">Reference proteome</keyword>
<dbReference type="Gene3D" id="3.40.50.300">
    <property type="entry name" value="P-loop containing nucleotide triphosphate hydrolases"/>
    <property type="match status" value="1"/>
</dbReference>
<evidence type="ECO:0000256" key="1">
    <source>
        <dbReference type="SAM" id="MobiDB-lite"/>
    </source>
</evidence>
<feature type="region of interest" description="Disordered" evidence="1">
    <location>
        <begin position="39"/>
        <end position="63"/>
    </location>
</feature>
<feature type="compositionally biased region" description="Acidic residues" evidence="1">
    <location>
        <begin position="44"/>
        <end position="53"/>
    </location>
</feature>
<sequence length="187" mass="21316">MAENEFGVLQFFVVDESEETVLAPNISHHDEPCLKLVDVGTDCDSGEEDEDDNGPYPSGYNNEDLELLRKEKNREVNAKLDRFLVLEHGMTFKNLEEAKRVNKRSTQQALAHYFKNKVQNNPTYKVDAALDLSHTQNIGRMIKSHFPHSQFIVVSLKEGMFNNANVLFRTKFVDGVSTVQRTVAKNK</sequence>
<dbReference type="AlphaFoldDB" id="A0AAE1S6N2"/>
<dbReference type="PANTHER" id="PTHR43977">
    <property type="entry name" value="STRUCTURAL MAINTENANCE OF CHROMOSOMES PROTEIN 3"/>
    <property type="match status" value="1"/>
</dbReference>
<evidence type="ECO:0000313" key="2">
    <source>
        <dbReference type="EMBL" id="KAK4363456.1"/>
    </source>
</evidence>
<comment type="caution">
    <text evidence="2">The sequence shown here is derived from an EMBL/GenBank/DDBJ whole genome shotgun (WGS) entry which is preliminary data.</text>
</comment>
<reference evidence="2" key="1">
    <citation type="submission" date="2023-12" db="EMBL/GenBank/DDBJ databases">
        <title>Genome assembly of Anisodus tanguticus.</title>
        <authorList>
            <person name="Wang Y.-J."/>
        </authorList>
    </citation>
    <scope>NUCLEOTIDE SEQUENCE</scope>
    <source>
        <strain evidence="2">KB-2021</strain>
        <tissue evidence="2">Leaf</tissue>
    </source>
</reference>
<dbReference type="Proteomes" id="UP001291623">
    <property type="component" value="Unassembled WGS sequence"/>
</dbReference>
<dbReference type="InterPro" id="IPR027417">
    <property type="entry name" value="P-loop_NTPase"/>
</dbReference>
<name>A0AAE1S6N2_9SOLA</name>